<dbReference type="KEGG" id="sesp:BN6_45020"/>
<dbReference type="InterPro" id="IPR010928">
    <property type="entry name" value="MelC1"/>
</dbReference>
<dbReference type="HOGENOM" id="CLU_1659473_0_0_11"/>
<sequence length="159" mass="16868">MSGPRCFQGELKAALRIVRAAFTTQTGGTHMHVHRDGSDKAVGRRRFLVGGLVGGGVAVAAGAGLIGLGSSAQAVTLEEFDEIYEGRRIKGWAVKDADDPRSEATVDGDALHVMRNGDGTFTTSVNHYESFDSLKTATRHAVDTLGGLRPETQLAHHGR</sequence>
<protein>
    <submittedName>
        <fullName evidence="3">Putative tyrosinase cofactor</fullName>
    </submittedName>
</protein>
<reference evidence="3 4" key="1">
    <citation type="journal article" date="2012" name="BMC Genomics">
        <title>Complete genome sequence of Saccharothrix espanaensis DSM 44229T and comparison to the other completely sequenced Pseudonocardiaceae.</title>
        <authorList>
            <person name="Strobel T."/>
            <person name="Al-Dilaimi A."/>
            <person name="Blom J."/>
            <person name="Gessner A."/>
            <person name="Kalinowski J."/>
            <person name="Luzhetska M."/>
            <person name="Puhler A."/>
            <person name="Szczepanowski R."/>
            <person name="Bechthold A."/>
            <person name="Ruckert C."/>
        </authorList>
    </citation>
    <scope>NUCLEOTIDE SEQUENCE [LARGE SCALE GENOMIC DNA]</scope>
    <source>
        <strain evidence="4">ATCC 51144 / DSM 44229 / JCM 9112 / NBRC 15066 / NRRL 15764</strain>
    </source>
</reference>
<keyword evidence="2" id="KW-0812">Transmembrane</keyword>
<evidence type="ECO:0000313" key="3">
    <source>
        <dbReference type="EMBL" id="CCH31782.1"/>
    </source>
</evidence>
<evidence type="ECO:0000256" key="2">
    <source>
        <dbReference type="SAM" id="Phobius"/>
    </source>
</evidence>
<gene>
    <name evidence="3" type="primary">melC1</name>
    <name evidence="3" type="ordered locus">BN6_45020</name>
</gene>
<name>K0K2H4_SACES</name>
<dbReference type="InterPro" id="IPR006311">
    <property type="entry name" value="TAT_signal"/>
</dbReference>
<dbReference type="EMBL" id="HE804045">
    <property type="protein sequence ID" value="CCH31782.1"/>
    <property type="molecule type" value="Genomic_DNA"/>
</dbReference>
<dbReference type="Pfam" id="PF06236">
    <property type="entry name" value="MelC1"/>
    <property type="match status" value="1"/>
</dbReference>
<feature type="transmembrane region" description="Helical" evidence="2">
    <location>
        <begin position="47"/>
        <end position="68"/>
    </location>
</feature>
<dbReference type="PATRIC" id="fig|1179773.3.peg.4509"/>
<proteinExistence type="inferred from homology"/>
<dbReference type="eggNOG" id="ENOG502ZJE1">
    <property type="taxonomic scope" value="Bacteria"/>
</dbReference>
<keyword evidence="2" id="KW-1133">Transmembrane helix</keyword>
<dbReference type="Gene3D" id="3.30.1880.10">
    <property type="entry name" value="protein ne1242 domain like"/>
    <property type="match status" value="1"/>
</dbReference>
<dbReference type="AlphaFoldDB" id="K0K2H4"/>
<organism evidence="3 4">
    <name type="scientific">Saccharothrix espanaensis (strain ATCC 51144 / DSM 44229 / JCM 9112 / NBRC 15066 / NRRL 15764)</name>
    <dbReference type="NCBI Taxonomy" id="1179773"/>
    <lineage>
        <taxon>Bacteria</taxon>
        <taxon>Bacillati</taxon>
        <taxon>Actinomycetota</taxon>
        <taxon>Actinomycetes</taxon>
        <taxon>Pseudonocardiales</taxon>
        <taxon>Pseudonocardiaceae</taxon>
        <taxon>Saccharothrix</taxon>
    </lineage>
</organism>
<dbReference type="GO" id="GO:0005507">
    <property type="term" value="F:copper ion binding"/>
    <property type="evidence" value="ECO:0007669"/>
    <property type="project" value="InterPro"/>
</dbReference>
<dbReference type="GO" id="GO:0042438">
    <property type="term" value="P:melanin biosynthetic process"/>
    <property type="evidence" value="ECO:0007669"/>
    <property type="project" value="InterPro"/>
</dbReference>
<dbReference type="STRING" id="1179773.BN6_45020"/>
<evidence type="ECO:0000313" key="4">
    <source>
        <dbReference type="Proteomes" id="UP000006281"/>
    </source>
</evidence>
<evidence type="ECO:0000256" key="1">
    <source>
        <dbReference type="ARBA" id="ARBA00009871"/>
    </source>
</evidence>
<accession>K0K2H4</accession>
<dbReference type="Proteomes" id="UP000006281">
    <property type="component" value="Chromosome"/>
</dbReference>
<comment type="similarity">
    <text evidence="1">Belongs to the melC1 family.</text>
</comment>
<dbReference type="PROSITE" id="PS51318">
    <property type="entry name" value="TAT"/>
    <property type="match status" value="1"/>
</dbReference>
<dbReference type="InterPro" id="IPR023199">
    <property type="entry name" value="GriE/MELC1_sf"/>
</dbReference>
<keyword evidence="2" id="KW-0472">Membrane</keyword>
<keyword evidence="4" id="KW-1185">Reference proteome</keyword>